<evidence type="ECO:0000256" key="5">
    <source>
        <dbReference type="ARBA" id="ARBA00022801"/>
    </source>
</evidence>
<dbReference type="PANTHER" id="PTHR34072">
    <property type="entry name" value="ENZYMATIC POLYPROTEIN-RELATED"/>
    <property type="match status" value="1"/>
</dbReference>
<proteinExistence type="predicted"/>
<keyword evidence="10" id="KW-1185">Reference proteome</keyword>
<keyword evidence="5" id="KW-0378">Hydrolase</keyword>
<keyword evidence="2" id="KW-0548">Nucleotidyltransferase</keyword>
<name>A0A371G952_MUCPR</name>
<gene>
    <name evidence="9" type="primary">pol</name>
    <name evidence="9" type="ORF">CR513_31507</name>
</gene>
<evidence type="ECO:0000256" key="6">
    <source>
        <dbReference type="ARBA" id="ARBA00022918"/>
    </source>
</evidence>
<dbReference type="Pfam" id="PF00665">
    <property type="entry name" value="rve"/>
    <property type="match status" value="1"/>
</dbReference>
<keyword evidence="3" id="KW-0540">Nuclease</keyword>
<evidence type="ECO:0000313" key="10">
    <source>
        <dbReference type="Proteomes" id="UP000257109"/>
    </source>
</evidence>
<accession>A0A371G952</accession>
<feature type="domain" description="Reverse transcriptase RNase H-like" evidence="8">
    <location>
        <begin position="2"/>
        <end position="92"/>
    </location>
</feature>
<keyword evidence="4" id="KW-0255">Endonuclease</keyword>
<dbReference type="Gene3D" id="3.10.20.370">
    <property type="match status" value="1"/>
</dbReference>
<dbReference type="InterPro" id="IPR043502">
    <property type="entry name" value="DNA/RNA_pol_sf"/>
</dbReference>
<evidence type="ECO:0000313" key="9">
    <source>
        <dbReference type="EMBL" id="RDX87069.1"/>
    </source>
</evidence>
<dbReference type="GO" id="GO:0004519">
    <property type="term" value="F:endonuclease activity"/>
    <property type="evidence" value="ECO:0007669"/>
    <property type="project" value="UniProtKB-KW"/>
</dbReference>
<dbReference type="GO" id="GO:0016787">
    <property type="term" value="F:hydrolase activity"/>
    <property type="evidence" value="ECO:0007669"/>
    <property type="project" value="UniProtKB-KW"/>
</dbReference>
<dbReference type="GO" id="GO:0003676">
    <property type="term" value="F:nucleic acid binding"/>
    <property type="evidence" value="ECO:0007669"/>
    <property type="project" value="InterPro"/>
</dbReference>
<organism evidence="9 10">
    <name type="scientific">Mucuna pruriens</name>
    <name type="common">Velvet bean</name>
    <name type="synonym">Dolichos pruriens</name>
    <dbReference type="NCBI Taxonomy" id="157652"/>
    <lineage>
        <taxon>Eukaryota</taxon>
        <taxon>Viridiplantae</taxon>
        <taxon>Streptophyta</taxon>
        <taxon>Embryophyta</taxon>
        <taxon>Tracheophyta</taxon>
        <taxon>Spermatophyta</taxon>
        <taxon>Magnoliopsida</taxon>
        <taxon>eudicotyledons</taxon>
        <taxon>Gunneridae</taxon>
        <taxon>Pentapetalae</taxon>
        <taxon>rosids</taxon>
        <taxon>fabids</taxon>
        <taxon>Fabales</taxon>
        <taxon>Fabaceae</taxon>
        <taxon>Papilionoideae</taxon>
        <taxon>50 kb inversion clade</taxon>
        <taxon>NPAAA clade</taxon>
        <taxon>indigoferoid/millettioid clade</taxon>
        <taxon>Phaseoleae</taxon>
        <taxon>Mucuna</taxon>
    </lineage>
</organism>
<dbReference type="FunFam" id="3.10.20.370:FF:000001">
    <property type="entry name" value="Retrovirus-related Pol polyprotein from transposon 17.6-like protein"/>
    <property type="match status" value="1"/>
</dbReference>
<dbReference type="Proteomes" id="UP000257109">
    <property type="component" value="Unassembled WGS sequence"/>
</dbReference>
<dbReference type="InterPro" id="IPR036397">
    <property type="entry name" value="RNaseH_sf"/>
</dbReference>
<evidence type="ECO:0000259" key="7">
    <source>
        <dbReference type="Pfam" id="PF00665"/>
    </source>
</evidence>
<dbReference type="Gene3D" id="3.30.420.10">
    <property type="entry name" value="Ribonuclease H-like superfamily/Ribonuclease H"/>
    <property type="match status" value="1"/>
</dbReference>
<dbReference type="EMBL" id="QJKJ01006342">
    <property type="protein sequence ID" value="RDX87069.1"/>
    <property type="molecule type" value="Genomic_DNA"/>
</dbReference>
<dbReference type="InterPro" id="IPR012337">
    <property type="entry name" value="RNaseH-like_sf"/>
</dbReference>
<dbReference type="SUPFAM" id="SSF53098">
    <property type="entry name" value="Ribonuclease H-like"/>
    <property type="match status" value="1"/>
</dbReference>
<dbReference type="CDD" id="cd09274">
    <property type="entry name" value="RNase_HI_RT_Ty3"/>
    <property type="match status" value="1"/>
</dbReference>
<sequence length="215" mass="24342">MCDASNSALEAIIGQCVGKQLHVIAYASRTIDLAQVNYTTTKKELLAIVFALEKFRSYLLGSKVIVFSGHATLKYLLKKLDVKSIQAIKEKLESDAKYYIWDDPYLWKLCSDQVEAKATKANDAKTIVEFVKSNIFYRFGVPKEFISDQGSHFCNRAMATLLEKHGVAHRVAYRTSLGMSPYRIVFGKACHLPVEIEHRAYWVIKECNMAYDQAG</sequence>
<dbReference type="Pfam" id="PF17917">
    <property type="entry name" value="RT_RNaseH"/>
    <property type="match status" value="1"/>
</dbReference>
<feature type="non-terminal residue" evidence="9">
    <location>
        <position position="1"/>
    </location>
</feature>
<dbReference type="AlphaFoldDB" id="A0A371G952"/>
<keyword evidence="1" id="KW-0808">Transferase</keyword>
<evidence type="ECO:0000256" key="2">
    <source>
        <dbReference type="ARBA" id="ARBA00022695"/>
    </source>
</evidence>
<evidence type="ECO:0000256" key="4">
    <source>
        <dbReference type="ARBA" id="ARBA00022759"/>
    </source>
</evidence>
<dbReference type="GO" id="GO:0015074">
    <property type="term" value="P:DNA integration"/>
    <property type="evidence" value="ECO:0007669"/>
    <property type="project" value="InterPro"/>
</dbReference>
<evidence type="ECO:0000259" key="8">
    <source>
        <dbReference type="Pfam" id="PF17917"/>
    </source>
</evidence>
<keyword evidence="6" id="KW-0695">RNA-directed DNA polymerase</keyword>
<dbReference type="InterPro" id="IPR041373">
    <property type="entry name" value="RT_RNaseH"/>
</dbReference>
<evidence type="ECO:0000256" key="1">
    <source>
        <dbReference type="ARBA" id="ARBA00022679"/>
    </source>
</evidence>
<dbReference type="OrthoDB" id="111931at2759"/>
<protein>
    <submittedName>
        <fullName evidence="9">Retrovirus-related Pol polyprotein</fullName>
    </submittedName>
</protein>
<feature type="domain" description="Integrase catalytic" evidence="7">
    <location>
        <begin position="115"/>
        <end position="171"/>
    </location>
</feature>
<evidence type="ECO:0000256" key="3">
    <source>
        <dbReference type="ARBA" id="ARBA00022722"/>
    </source>
</evidence>
<dbReference type="InterPro" id="IPR001584">
    <property type="entry name" value="Integrase_cat-core"/>
</dbReference>
<dbReference type="SUPFAM" id="SSF56672">
    <property type="entry name" value="DNA/RNA polymerases"/>
    <property type="match status" value="1"/>
</dbReference>
<comment type="caution">
    <text evidence="9">The sequence shown here is derived from an EMBL/GenBank/DDBJ whole genome shotgun (WGS) entry which is preliminary data.</text>
</comment>
<dbReference type="GO" id="GO:0003964">
    <property type="term" value="F:RNA-directed DNA polymerase activity"/>
    <property type="evidence" value="ECO:0007669"/>
    <property type="project" value="UniProtKB-KW"/>
</dbReference>
<reference evidence="9" key="1">
    <citation type="submission" date="2018-05" db="EMBL/GenBank/DDBJ databases">
        <title>Draft genome of Mucuna pruriens seed.</title>
        <authorList>
            <person name="Nnadi N.E."/>
            <person name="Vos R."/>
            <person name="Hasami M.H."/>
            <person name="Devisetty U.K."/>
            <person name="Aguiy J.C."/>
        </authorList>
    </citation>
    <scope>NUCLEOTIDE SEQUENCE [LARGE SCALE GENOMIC DNA]</scope>
    <source>
        <strain evidence="9">JCA_2017</strain>
    </source>
</reference>
<dbReference type="PANTHER" id="PTHR34072:SF57">
    <property type="entry name" value="RNA-DIRECTED DNA POLYMERASE"/>
    <property type="match status" value="1"/>
</dbReference>